<evidence type="ECO:0000313" key="1">
    <source>
        <dbReference type="EMBL" id="PIC32015.1"/>
    </source>
</evidence>
<evidence type="ECO:0000313" key="2">
    <source>
        <dbReference type="Proteomes" id="UP000230233"/>
    </source>
</evidence>
<comment type="caution">
    <text evidence="1">The sequence shown here is derived from an EMBL/GenBank/DDBJ whole genome shotgun (WGS) entry which is preliminary data.</text>
</comment>
<proteinExistence type="predicted"/>
<sequence length="218" mass="25525">MFTKFGSYGVYLDVEKICSLKKLQYVFGVTSVMYRKILREEKVLTFGNWDCSTSHKHFDELLWQSFFLKIRILHKTRAILCPGTVHFKTTEVLRRRREDYRESTDTDSDTEEPDTWYNEHEENLNVDYPIGQLEAVFEKCYRDEFLRRNNKAVDNEKLIKEAGIMERYVTYAVIADACQRLPTLADACRRLPTLADACRRLPTLADACRCSPVLADAR</sequence>
<reference evidence="2" key="1">
    <citation type="submission" date="2017-10" db="EMBL/GenBank/DDBJ databases">
        <title>Rapid genome shrinkage in a self-fertile nematode reveals novel sperm competition proteins.</title>
        <authorList>
            <person name="Yin D."/>
            <person name="Schwarz E.M."/>
            <person name="Thomas C.G."/>
            <person name="Felde R.L."/>
            <person name="Korf I.F."/>
            <person name="Cutter A.D."/>
            <person name="Schartner C.M."/>
            <person name="Ralston E.J."/>
            <person name="Meyer B.J."/>
            <person name="Haag E.S."/>
        </authorList>
    </citation>
    <scope>NUCLEOTIDE SEQUENCE [LARGE SCALE GENOMIC DNA]</scope>
    <source>
        <strain evidence="2">JU1422</strain>
    </source>
</reference>
<protein>
    <submittedName>
        <fullName evidence="1">Uncharacterized protein</fullName>
    </submittedName>
</protein>
<name>A0A2G5TXH2_9PELO</name>
<dbReference type="AlphaFoldDB" id="A0A2G5TXH2"/>
<keyword evidence="2" id="KW-1185">Reference proteome</keyword>
<organism evidence="1 2">
    <name type="scientific">Caenorhabditis nigoni</name>
    <dbReference type="NCBI Taxonomy" id="1611254"/>
    <lineage>
        <taxon>Eukaryota</taxon>
        <taxon>Metazoa</taxon>
        <taxon>Ecdysozoa</taxon>
        <taxon>Nematoda</taxon>
        <taxon>Chromadorea</taxon>
        <taxon>Rhabditida</taxon>
        <taxon>Rhabditina</taxon>
        <taxon>Rhabditomorpha</taxon>
        <taxon>Rhabditoidea</taxon>
        <taxon>Rhabditidae</taxon>
        <taxon>Peloderinae</taxon>
        <taxon>Caenorhabditis</taxon>
    </lineage>
</organism>
<accession>A0A2G5TXH2</accession>
<dbReference type="EMBL" id="PDUG01000004">
    <property type="protein sequence ID" value="PIC32015.1"/>
    <property type="molecule type" value="Genomic_DNA"/>
</dbReference>
<gene>
    <name evidence="1" type="primary">Cnig_chr_IV.g12511</name>
    <name evidence="1" type="ORF">B9Z55_012511</name>
</gene>
<dbReference type="Proteomes" id="UP000230233">
    <property type="component" value="Chromosome IV"/>
</dbReference>